<keyword evidence="7" id="KW-0677">Repeat</keyword>
<feature type="transmembrane region" description="Helical" evidence="17">
    <location>
        <begin position="547"/>
        <end position="567"/>
    </location>
</feature>
<gene>
    <name evidence="20" type="ORF">PR001_g4654</name>
    <name evidence="21" type="ORF">PR003_g4824</name>
</gene>
<feature type="transmembrane region" description="Helical" evidence="17">
    <location>
        <begin position="811"/>
        <end position="834"/>
    </location>
</feature>
<dbReference type="FunFam" id="3.30.70.100:FF:000001">
    <property type="entry name" value="ATPase copper transporting beta"/>
    <property type="match status" value="2"/>
</dbReference>
<dbReference type="SUPFAM" id="SSF56784">
    <property type="entry name" value="HAD-like"/>
    <property type="match status" value="1"/>
</dbReference>
<evidence type="ECO:0000256" key="5">
    <source>
        <dbReference type="ARBA" id="ARBA00022692"/>
    </source>
</evidence>
<proteinExistence type="inferred from homology"/>
<evidence type="ECO:0000256" key="18">
    <source>
        <dbReference type="SAM" id="MobiDB-lite"/>
    </source>
</evidence>
<dbReference type="FunFam" id="2.70.150.10:FF:000002">
    <property type="entry name" value="Copper-transporting ATPase 1, putative"/>
    <property type="match status" value="1"/>
</dbReference>
<comment type="caution">
    <text evidence="20">The sequence shown here is derived from an EMBL/GenBank/DDBJ whole genome shotgun (WGS) entry which is preliminary data.</text>
</comment>
<evidence type="ECO:0000256" key="4">
    <source>
        <dbReference type="ARBA" id="ARBA00022448"/>
    </source>
</evidence>
<dbReference type="InterPro" id="IPR018303">
    <property type="entry name" value="ATPase_P-typ_P_site"/>
</dbReference>
<protein>
    <recommendedName>
        <fullName evidence="3">P-type Cu(+) transporter</fullName>
        <ecNumber evidence="3">7.2.2.8</ecNumber>
    </recommendedName>
</protein>
<dbReference type="PRINTS" id="PR00119">
    <property type="entry name" value="CATATPASE"/>
</dbReference>
<dbReference type="InterPro" id="IPR027256">
    <property type="entry name" value="P-typ_ATPase_IB"/>
</dbReference>
<reference evidence="20 22" key="1">
    <citation type="submission" date="2018-09" db="EMBL/GenBank/DDBJ databases">
        <title>Genomic investigation of the strawberry pathogen Phytophthora fragariae indicates pathogenicity is determined by transcriptional variation in three key races.</title>
        <authorList>
            <person name="Adams T.M."/>
            <person name="Armitage A.D."/>
            <person name="Sobczyk M.K."/>
            <person name="Bates H.J."/>
            <person name="Dunwell J.M."/>
            <person name="Nellist C.F."/>
            <person name="Harrison R.J."/>
        </authorList>
    </citation>
    <scope>NUCLEOTIDE SEQUENCE [LARGE SCALE GENOMIC DNA]</scope>
    <source>
        <strain evidence="20 22">SCRP249</strain>
        <strain evidence="21 23">SCRP333</strain>
    </source>
</reference>
<evidence type="ECO:0000256" key="12">
    <source>
        <dbReference type="ARBA" id="ARBA00022967"/>
    </source>
</evidence>
<evidence type="ECO:0000313" key="22">
    <source>
        <dbReference type="Proteomes" id="UP000429607"/>
    </source>
</evidence>
<keyword evidence="15" id="KW-0406">Ion transport</keyword>
<evidence type="ECO:0000256" key="10">
    <source>
        <dbReference type="ARBA" id="ARBA00022840"/>
    </source>
</evidence>
<dbReference type="GO" id="GO:0043682">
    <property type="term" value="F:P-type divalent copper transporter activity"/>
    <property type="evidence" value="ECO:0007669"/>
    <property type="project" value="TreeGrafter"/>
</dbReference>
<dbReference type="NCBIfam" id="TIGR00003">
    <property type="entry name" value="copper ion binding protein"/>
    <property type="match status" value="2"/>
</dbReference>
<dbReference type="Gene3D" id="2.70.150.10">
    <property type="entry name" value="Calcium-transporting ATPase, cytoplasmic transduction domain A"/>
    <property type="match status" value="1"/>
</dbReference>
<evidence type="ECO:0000259" key="19">
    <source>
        <dbReference type="PROSITE" id="PS50846"/>
    </source>
</evidence>
<dbReference type="PRINTS" id="PR00943">
    <property type="entry name" value="CUATPASE"/>
</dbReference>
<evidence type="ECO:0000256" key="11">
    <source>
        <dbReference type="ARBA" id="ARBA00022842"/>
    </source>
</evidence>
<dbReference type="InterPro" id="IPR023214">
    <property type="entry name" value="HAD_sf"/>
</dbReference>
<evidence type="ECO:0000256" key="13">
    <source>
        <dbReference type="ARBA" id="ARBA00022989"/>
    </source>
</evidence>
<dbReference type="EC" id="7.2.2.8" evidence="3"/>
<keyword evidence="5 17" id="KW-0812">Transmembrane</keyword>
<feature type="domain" description="HMA" evidence="19">
    <location>
        <begin position="261"/>
        <end position="329"/>
    </location>
</feature>
<dbReference type="InterPro" id="IPR006122">
    <property type="entry name" value="HMA_Cu_ion-bd"/>
</dbReference>
<dbReference type="InterPro" id="IPR023298">
    <property type="entry name" value="ATPase_P-typ_TM_dom_sf"/>
</dbReference>
<dbReference type="PROSITE" id="PS01047">
    <property type="entry name" value="HMA_1"/>
    <property type="match status" value="2"/>
</dbReference>
<evidence type="ECO:0000313" key="20">
    <source>
        <dbReference type="EMBL" id="KAE9046242.1"/>
    </source>
</evidence>
<dbReference type="PROSITE" id="PS50846">
    <property type="entry name" value="HMA_2"/>
    <property type="match status" value="4"/>
</dbReference>
<feature type="transmembrane region" description="Helical" evidence="17">
    <location>
        <begin position="619"/>
        <end position="642"/>
    </location>
</feature>
<name>A0A6A3NL32_9STRA</name>
<dbReference type="AlphaFoldDB" id="A0A6A3NL32"/>
<evidence type="ECO:0000256" key="8">
    <source>
        <dbReference type="ARBA" id="ARBA00022741"/>
    </source>
</evidence>
<dbReference type="Gene3D" id="3.40.50.1000">
    <property type="entry name" value="HAD superfamily/HAD-like"/>
    <property type="match status" value="1"/>
</dbReference>
<dbReference type="NCBIfam" id="TIGR01494">
    <property type="entry name" value="ATPase_P-type"/>
    <property type="match status" value="2"/>
</dbReference>
<dbReference type="SUPFAM" id="SSF55008">
    <property type="entry name" value="HMA, heavy metal-associated domain"/>
    <property type="match status" value="4"/>
</dbReference>
<dbReference type="InterPro" id="IPR059000">
    <property type="entry name" value="ATPase_P-type_domA"/>
</dbReference>
<keyword evidence="23" id="KW-1185">Reference proteome</keyword>
<dbReference type="CDD" id="cd00371">
    <property type="entry name" value="HMA"/>
    <property type="match status" value="4"/>
</dbReference>
<dbReference type="CDD" id="cd02094">
    <property type="entry name" value="P-type_ATPase_Cu-like"/>
    <property type="match status" value="1"/>
</dbReference>
<keyword evidence="14" id="KW-0186">Copper</keyword>
<evidence type="ECO:0000256" key="7">
    <source>
        <dbReference type="ARBA" id="ARBA00022737"/>
    </source>
</evidence>
<dbReference type="GO" id="GO:0012505">
    <property type="term" value="C:endomembrane system"/>
    <property type="evidence" value="ECO:0007669"/>
    <property type="project" value="UniProtKB-SubCell"/>
</dbReference>
<keyword evidence="12" id="KW-1278">Translocase</keyword>
<evidence type="ECO:0000256" key="6">
    <source>
        <dbReference type="ARBA" id="ARBA00022723"/>
    </source>
</evidence>
<dbReference type="EMBL" id="QXFT01000188">
    <property type="protein sequence ID" value="KAE9351573.1"/>
    <property type="molecule type" value="Genomic_DNA"/>
</dbReference>
<dbReference type="InterPro" id="IPR006121">
    <property type="entry name" value="HMA_dom"/>
</dbReference>
<dbReference type="Pfam" id="PF00702">
    <property type="entry name" value="Hydrolase"/>
    <property type="match status" value="1"/>
</dbReference>
<feature type="domain" description="HMA" evidence="19">
    <location>
        <begin position="455"/>
        <end position="521"/>
    </location>
</feature>
<feature type="transmembrane region" description="Helical" evidence="17">
    <location>
        <begin position="1202"/>
        <end position="1225"/>
    </location>
</feature>
<feature type="transmembrane region" description="Helical" evidence="17">
    <location>
        <begin position="854"/>
        <end position="874"/>
    </location>
</feature>
<evidence type="ECO:0000256" key="2">
    <source>
        <dbReference type="ARBA" id="ARBA00006024"/>
    </source>
</evidence>
<keyword evidence="4" id="KW-0813">Transport</keyword>
<evidence type="ECO:0000256" key="14">
    <source>
        <dbReference type="ARBA" id="ARBA00023008"/>
    </source>
</evidence>
<evidence type="ECO:0000256" key="9">
    <source>
        <dbReference type="ARBA" id="ARBA00022796"/>
    </source>
</evidence>
<dbReference type="Pfam" id="PF00122">
    <property type="entry name" value="E1-E2_ATPase"/>
    <property type="match status" value="1"/>
</dbReference>
<keyword evidence="13 17" id="KW-1133">Transmembrane helix</keyword>
<feature type="region of interest" description="Disordered" evidence="18">
    <location>
        <begin position="1"/>
        <end position="38"/>
    </location>
</feature>
<dbReference type="GO" id="GO:0016020">
    <property type="term" value="C:membrane"/>
    <property type="evidence" value="ECO:0007669"/>
    <property type="project" value="UniProtKB-SubCell"/>
</dbReference>
<dbReference type="EMBL" id="QXFV01000194">
    <property type="protein sequence ID" value="KAE9046242.1"/>
    <property type="molecule type" value="Genomic_DNA"/>
</dbReference>
<evidence type="ECO:0000313" key="23">
    <source>
        <dbReference type="Proteomes" id="UP000434957"/>
    </source>
</evidence>
<keyword evidence="11" id="KW-0460">Magnesium</keyword>
<dbReference type="Proteomes" id="UP000434957">
    <property type="component" value="Unassembled WGS sequence"/>
</dbReference>
<evidence type="ECO:0000256" key="16">
    <source>
        <dbReference type="ARBA" id="ARBA00023136"/>
    </source>
</evidence>
<dbReference type="InterPro" id="IPR036163">
    <property type="entry name" value="HMA_dom_sf"/>
</dbReference>
<feature type="transmembrane region" description="Helical" evidence="17">
    <location>
        <begin position="654"/>
        <end position="671"/>
    </location>
</feature>
<evidence type="ECO:0000256" key="17">
    <source>
        <dbReference type="RuleBase" id="RU362081"/>
    </source>
</evidence>
<dbReference type="SUPFAM" id="SSF81665">
    <property type="entry name" value="Calcium ATPase, transmembrane domain M"/>
    <property type="match status" value="1"/>
</dbReference>
<dbReference type="SFLD" id="SFLDS00003">
    <property type="entry name" value="Haloacid_Dehalogenase"/>
    <property type="match status" value="1"/>
</dbReference>
<dbReference type="Gene3D" id="3.40.1110.10">
    <property type="entry name" value="Calcium-transporting ATPase, cytoplasmic domain N"/>
    <property type="match status" value="1"/>
</dbReference>
<comment type="similarity">
    <text evidence="2 17">Belongs to the cation transport ATPase (P-type) (TC 3.A.3) family. Type IB subfamily.</text>
</comment>
<dbReference type="SFLD" id="SFLDG00002">
    <property type="entry name" value="C1.7:_P-type_atpase_like"/>
    <property type="match status" value="1"/>
</dbReference>
<feature type="domain" description="HMA" evidence="19">
    <location>
        <begin position="378"/>
        <end position="444"/>
    </location>
</feature>
<dbReference type="GO" id="GO:0055070">
    <property type="term" value="P:copper ion homeostasis"/>
    <property type="evidence" value="ECO:0007669"/>
    <property type="project" value="TreeGrafter"/>
</dbReference>
<dbReference type="Gene3D" id="3.30.70.100">
    <property type="match status" value="4"/>
</dbReference>
<dbReference type="PRINTS" id="PR00942">
    <property type="entry name" value="CUATPASEI"/>
</dbReference>
<feature type="transmembrane region" description="Helical" evidence="17">
    <location>
        <begin position="1174"/>
        <end position="1196"/>
    </location>
</feature>
<feature type="compositionally biased region" description="Polar residues" evidence="18">
    <location>
        <begin position="1"/>
        <end position="10"/>
    </location>
</feature>
<keyword evidence="6 17" id="KW-0479">Metal-binding</keyword>
<dbReference type="InterPro" id="IPR008250">
    <property type="entry name" value="ATPase_P-typ_transduc_dom_A_sf"/>
</dbReference>
<keyword evidence="16 17" id="KW-0472">Membrane</keyword>
<evidence type="ECO:0000256" key="3">
    <source>
        <dbReference type="ARBA" id="ARBA00012517"/>
    </source>
</evidence>
<dbReference type="GO" id="GO:0005507">
    <property type="term" value="F:copper ion binding"/>
    <property type="evidence" value="ECO:0007669"/>
    <property type="project" value="InterPro"/>
</dbReference>
<comment type="subcellular location">
    <subcellularLocation>
        <location evidence="1">Endomembrane system</location>
        <topology evidence="1">Multi-pass membrane protein</topology>
    </subcellularLocation>
    <subcellularLocation>
        <location evidence="17">Membrane</location>
    </subcellularLocation>
</comment>
<evidence type="ECO:0000313" key="21">
    <source>
        <dbReference type="EMBL" id="KAE9351573.1"/>
    </source>
</evidence>
<dbReference type="SUPFAM" id="SSF81653">
    <property type="entry name" value="Calcium ATPase, transduction domain A"/>
    <property type="match status" value="1"/>
</dbReference>
<keyword evidence="10 17" id="KW-0067">ATP-binding</keyword>
<sequence>MPSSNAGSSKSNDETDDDGDNPGGRPNEPSLNKFKPRLSIDAARASAARRRRNSGSGGNLAGRGSLNVFLNEIGDVGRLSDLKMDEFQTLDELWRVSVDCILCLESDVQYQVPRLRRDTGSRSCGSRRGPGLAQFELARASLDINLVDLVPALIVQFASELKMKMARNGDQSAVAPSHETPSCDDEGRVVYLTINGMRRKSCARKVQDALSAAKGVTHATVDFETKQAAVFVKTDSGLIETALVDVVRAVGKKYSATEATHTMFLSIEGMTCAKNCAREVQQALSAMEGVVTASVDFETKTASIDVAPDRQFDDEALLEVVRRLAPKFNARLIRLSGVKTAENGSARQQKTLPVRENDCVISSEVSLSIDETDTSAIVKVTLLIGGMTCNSCANTVEGTLKCTEGVVSASVSFATEKAVVQFDRDVVSVEALVKTVEDVGYEASCTPADEQSKIGDATLLIGGMTCSSCSNSVENVLRNTKGVVSATVNLATEKAVIRFDKTVVGIRTLIELVEDIGYEASYVSGAEAQQALGEQRTREIARYRTDFFAALAFTLPILLIMLVFENIARFKHGLKSEIVRGLSCEALVVAVLATPVQFYSARRFHIDAWKGVGNRVLGMAFLVSMGSNVSYFYGLFTIVRAISLGNMEAVNMDIFMTSSVLISFVVLGKLLEATAKGKTSDALTKLMELQVKSATLMVFSPDGSSISGERIVPIELVQRGDVLKIVRGASVPTDGVVVYGEGRVNESMLTGESKTIKKVVGDRVLGATLNVDGFFHMEVTGIDNDTALSQIIRLVEDALASKAPIQAYADYISSIFVPVVVGLALGTFVVWYILCARDAIPQDWIPDSDGKFVFALDFGIATLVVACPCALGLATPTAVMVGTGVGAEHGVLIKGGEPLQAARSVNTIIFDKTGTLTMGKPVVTDMYTLSGTLSAEKLVILAGSAELGSEHPLGTAITDYAKSMSLSLEQPTDFLGASGRGISCSVGGHIIVIGNRAWIEDNAVEGVDDIEVDQATIGFQNGGKTSIYMGVDGELSAVFAVADAPRAEAARTLRKLGTMGLEVWMVTGDNARTAFTIAEQLGMSRHNVMADVLPSQKASKVKELQDMGRIVAMVGDGINDSPALAQADLGIAIGGGTDIAVETAGMVLMTSTLLDVITALHLSRITFNRIQLNYVWAFGYNCLLIPLAAGVLYPVGFSIPPMFASAAMALSSVSVVISSLFLRFYTPPIVADDKTKSTCTMPTEQTLSAPLLAFTLQEIE</sequence>
<dbReference type="InterPro" id="IPR017969">
    <property type="entry name" value="Heavy-metal-associated_CS"/>
</dbReference>
<keyword evidence="8 17" id="KW-0547">Nucleotide-binding</keyword>
<dbReference type="GO" id="GO:0140581">
    <property type="term" value="F:P-type monovalent copper transporter activity"/>
    <property type="evidence" value="ECO:0007669"/>
    <property type="project" value="UniProtKB-EC"/>
</dbReference>
<dbReference type="InterPro" id="IPR001757">
    <property type="entry name" value="P_typ_ATPase"/>
</dbReference>
<accession>A0A6A3NL32</accession>
<dbReference type="PANTHER" id="PTHR43520:SF8">
    <property type="entry name" value="P-TYPE CU(+) TRANSPORTER"/>
    <property type="match status" value="1"/>
</dbReference>
<dbReference type="SFLD" id="SFLDF00027">
    <property type="entry name" value="p-type_atpase"/>
    <property type="match status" value="1"/>
</dbReference>
<evidence type="ECO:0000256" key="1">
    <source>
        <dbReference type="ARBA" id="ARBA00004127"/>
    </source>
</evidence>
<dbReference type="GO" id="GO:0005524">
    <property type="term" value="F:ATP binding"/>
    <property type="evidence" value="ECO:0007669"/>
    <property type="project" value="UniProtKB-UniRule"/>
</dbReference>
<organism evidence="20 22">
    <name type="scientific">Phytophthora rubi</name>
    <dbReference type="NCBI Taxonomy" id="129364"/>
    <lineage>
        <taxon>Eukaryota</taxon>
        <taxon>Sar</taxon>
        <taxon>Stramenopiles</taxon>
        <taxon>Oomycota</taxon>
        <taxon>Peronosporomycetes</taxon>
        <taxon>Peronosporales</taxon>
        <taxon>Peronosporaceae</taxon>
        <taxon>Phytophthora</taxon>
    </lineage>
</organism>
<dbReference type="InterPro" id="IPR023299">
    <property type="entry name" value="ATPase_P-typ_cyto_dom_N"/>
</dbReference>
<dbReference type="InterPro" id="IPR036412">
    <property type="entry name" value="HAD-like_sf"/>
</dbReference>
<dbReference type="NCBIfam" id="TIGR01525">
    <property type="entry name" value="ATPase-IB_hvy"/>
    <property type="match status" value="1"/>
</dbReference>
<dbReference type="PANTHER" id="PTHR43520">
    <property type="entry name" value="ATP7, ISOFORM B"/>
    <property type="match status" value="1"/>
</dbReference>
<evidence type="ECO:0000256" key="15">
    <source>
        <dbReference type="ARBA" id="ARBA00023065"/>
    </source>
</evidence>
<dbReference type="InterPro" id="IPR044492">
    <property type="entry name" value="P_typ_ATPase_HD_dom"/>
</dbReference>
<dbReference type="GO" id="GO:0016887">
    <property type="term" value="F:ATP hydrolysis activity"/>
    <property type="evidence" value="ECO:0007669"/>
    <property type="project" value="InterPro"/>
</dbReference>
<dbReference type="PROSITE" id="PS00154">
    <property type="entry name" value="ATPASE_E1_E2"/>
    <property type="match status" value="1"/>
</dbReference>
<keyword evidence="9" id="KW-0187">Copper transport</keyword>
<dbReference type="Pfam" id="PF00403">
    <property type="entry name" value="HMA"/>
    <property type="match status" value="4"/>
</dbReference>
<feature type="domain" description="HMA" evidence="19">
    <location>
        <begin position="188"/>
        <end position="255"/>
    </location>
</feature>
<dbReference type="Proteomes" id="UP000429607">
    <property type="component" value="Unassembled WGS sequence"/>
</dbReference>